<dbReference type="Gene3D" id="3.30.565.10">
    <property type="entry name" value="Histidine kinase-like ATPase, C-terminal domain"/>
    <property type="match status" value="1"/>
</dbReference>
<evidence type="ECO:0000256" key="4">
    <source>
        <dbReference type="ARBA" id="ARBA00022475"/>
    </source>
</evidence>
<keyword evidence="10" id="KW-0812">Transmembrane</keyword>
<dbReference type="SMART" id="SM00387">
    <property type="entry name" value="HATPase_c"/>
    <property type="match status" value="1"/>
</dbReference>
<dbReference type="AlphaFoldDB" id="A0A1U7M110"/>
<keyword evidence="10" id="KW-0472">Membrane</keyword>
<dbReference type="Pfam" id="PF00512">
    <property type="entry name" value="HisKA"/>
    <property type="match status" value="1"/>
</dbReference>
<dbReference type="PANTHER" id="PTHR44936">
    <property type="entry name" value="SENSOR PROTEIN CREC"/>
    <property type="match status" value="1"/>
</dbReference>
<evidence type="ECO:0000256" key="6">
    <source>
        <dbReference type="ARBA" id="ARBA00022679"/>
    </source>
</evidence>
<dbReference type="Pfam" id="PF02518">
    <property type="entry name" value="HATPase_c"/>
    <property type="match status" value="1"/>
</dbReference>
<dbReference type="EMBL" id="MJIH01000001">
    <property type="protein sequence ID" value="OLR65362.1"/>
    <property type="molecule type" value="Genomic_DNA"/>
</dbReference>
<evidence type="ECO:0000256" key="2">
    <source>
        <dbReference type="ARBA" id="ARBA00004651"/>
    </source>
</evidence>
<dbReference type="SMART" id="SM00388">
    <property type="entry name" value="HisKA"/>
    <property type="match status" value="1"/>
</dbReference>
<keyword evidence="6" id="KW-0808">Transferase</keyword>
<dbReference type="PRINTS" id="PR00344">
    <property type="entry name" value="BCTRLSENSOR"/>
</dbReference>
<dbReference type="InterPro" id="IPR036890">
    <property type="entry name" value="HATPase_C_sf"/>
</dbReference>
<dbReference type="STRING" id="1465756.BIV18_07495"/>
<proteinExistence type="predicted"/>
<keyword evidence="4" id="KW-1003">Cell membrane</keyword>
<dbReference type="PROSITE" id="PS50109">
    <property type="entry name" value="HIS_KIN"/>
    <property type="match status" value="1"/>
</dbReference>
<gene>
    <name evidence="12" type="ORF">BIV18_07495</name>
</gene>
<sequence>MLNYILKRFTKIFVRIILLLFVLGVMLLSILYVSYKSRANNPYPNEVFDFVDKNKSEIYLNEKNKKYLEERKIWAIRINNDGEVIESFNKPNDVKDKFEITDIARFTRYYLNDYPVFTYILGDGLIVFGYPQNSFDKFPINFVDYRSFTFNLKLSAVFLLIFLFLVYLMYKIDVKSIFKKLEPVQKSIEELYEEDFDLLEEVGELSDLSKTINDANMKYHDLKSTQAKWIRGISHDIRTPLAKIAWGLNEIKEDKNLEEIMKIQDQVLKISNIIEDLNLTMSISSLSKDKFTIADPVPILRKLIVEKLNEFPDREIIFDNELKNAKINMDNNLFYRMVENVLKNSLTYTDGIIKVSAYSLNDKILISIEDEGQGIEEELIEKVQKSDISHVTTHGMGLFISKQIAEILGGSILIENTYPGVKVLFRFDLI</sequence>
<keyword evidence="8" id="KW-0902">Two-component regulatory system</keyword>
<keyword evidence="13" id="KW-1185">Reference proteome</keyword>
<dbReference type="InterPro" id="IPR003594">
    <property type="entry name" value="HATPase_dom"/>
</dbReference>
<feature type="transmembrane region" description="Helical" evidence="10">
    <location>
        <begin position="114"/>
        <end position="130"/>
    </location>
</feature>
<feature type="transmembrane region" description="Helical" evidence="10">
    <location>
        <begin position="150"/>
        <end position="170"/>
    </location>
</feature>
<dbReference type="EC" id="2.7.13.3" evidence="3"/>
<reference evidence="12 13" key="1">
    <citation type="journal article" date="2016" name="Appl. Environ. Microbiol.">
        <title>Function and Phylogeny of Bacterial Butyryl Coenzyme A:Acetate Transferases and Their Diversity in the Proximal Colon of Swine.</title>
        <authorList>
            <person name="Trachsel J."/>
            <person name="Bayles D.O."/>
            <person name="Looft T."/>
            <person name="Levine U.Y."/>
            <person name="Allen H.K."/>
        </authorList>
    </citation>
    <scope>NUCLEOTIDE SEQUENCE [LARGE SCALE GENOMIC DNA]</scope>
    <source>
        <strain evidence="12 13">35-6-1</strain>
    </source>
</reference>
<keyword evidence="5" id="KW-0597">Phosphoprotein</keyword>
<evidence type="ECO:0000256" key="10">
    <source>
        <dbReference type="SAM" id="Phobius"/>
    </source>
</evidence>
<evidence type="ECO:0000256" key="1">
    <source>
        <dbReference type="ARBA" id="ARBA00000085"/>
    </source>
</evidence>
<dbReference type="SUPFAM" id="SSF55874">
    <property type="entry name" value="ATPase domain of HSP90 chaperone/DNA topoisomerase II/histidine kinase"/>
    <property type="match status" value="1"/>
</dbReference>
<keyword evidence="9" id="KW-0843">Virulence</keyword>
<evidence type="ECO:0000256" key="9">
    <source>
        <dbReference type="ARBA" id="ARBA00023026"/>
    </source>
</evidence>
<organism evidence="12 13">
    <name type="scientific">Peptoniphilus porci</name>
    <dbReference type="NCBI Taxonomy" id="2652280"/>
    <lineage>
        <taxon>Bacteria</taxon>
        <taxon>Bacillati</taxon>
        <taxon>Bacillota</taxon>
        <taxon>Tissierellia</taxon>
        <taxon>Tissierellales</taxon>
        <taxon>Peptoniphilaceae</taxon>
        <taxon>Peptoniphilus</taxon>
    </lineage>
</organism>
<accession>A0A1U7M110</accession>
<dbReference type="GO" id="GO:0000155">
    <property type="term" value="F:phosphorelay sensor kinase activity"/>
    <property type="evidence" value="ECO:0007669"/>
    <property type="project" value="InterPro"/>
</dbReference>
<comment type="subcellular location">
    <subcellularLocation>
        <location evidence="2">Cell membrane</location>
        <topology evidence="2">Multi-pass membrane protein</topology>
    </subcellularLocation>
</comment>
<comment type="catalytic activity">
    <reaction evidence="1">
        <text>ATP + protein L-histidine = ADP + protein N-phospho-L-histidine.</text>
        <dbReference type="EC" id="2.7.13.3"/>
    </reaction>
</comment>
<feature type="domain" description="Histidine kinase" evidence="11">
    <location>
        <begin position="232"/>
        <end position="430"/>
    </location>
</feature>
<dbReference type="CDD" id="cd00082">
    <property type="entry name" value="HisKA"/>
    <property type="match status" value="1"/>
</dbReference>
<evidence type="ECO:0000256" key="8">
    <source>
        <dbReference type="ARBA" id="ARBA00023012"/>
    </source>
</evidence>
<evidence type="ECO:0000259" key="11">
    <source>
        <dbReference type="PROSITE" id="PS50109"/>
    </source>
</evidence>
<dbReference type="InterPro" id="IPR004358">
    <property type="entry name" value="Sig_transdc_His_kin-like_C"/>
</dbReference>
<dbReference type="InterPro" id="IPR005467">
    <property type="entry name" value="His_kinase_dom"/>
</dbReference>
<name>A0A1U7M110_9FIRM</name>
<evidence type="ECO:0000256" key="7">
    <source>
        <dbReference type="ARBA" id="ARBA00022777"/>
    </source>
</evidence>
<keyword evidence="10" id="KW-1133">Transmembrane helix</keyword>
<dbReference type="SUPFAM" id="SSF47384">
    <property type="entry name" value="Homodimeric domain of signal transducing histidine kinase"/>
    <property type="match status" value="1"/>
</dbReference>
<feature type="transmembrane region" description="Helical" evidence="10">
    <location>
        <begin position="12"/>
        <end position="33"/>
    </location>
</feature>
<dbReference type="GO" id="GO:0005886">
    <property type="term" value="C:plasma membrane"/>
    <property type="evidence" value="ECO:0007669"/>
    <property type="project" value="UniProtKB-SubCell"/>
</dbReference>
<evidence type="ECO:0000313" key="12">
    <source>
        <dbReference type="EMBL" id="OLR65362.1"/>
    </source>
</evidence>
<dbReference type="PANTHER" id="PTHR44936:SF9">
    <property type="entry name" value="SENSOR PROTEIN CREC"/>
    <property type="match status" value="1"/>
</dbReference>
<evidence type="ECO:0000256" key="5">
    <source>
        <dbReference type="ARBA" id="ARBA00022553"/>
    </source>
</evidence>
<dbReference type="InterPro" id="IPR003661">
    <property type="entry name" value="HisK_dim/P_dom"/>
</dbReference>
<dbReference type="Proteomes" id="UP000187166">
    <property type="component" value="Unassembled WGS sequence"/>
</dbReference>
<dbReference type="Gene3D" id="1.10.287.130">
    <property type="match status" value="1"/>
</dbReference>
<evidence type="ECO:0000313" key="13">
    <source>
        <dbReference type="Proteomes" id="UP000187166"/>
    </source>
</evidence>
<evidence type="ECO:0000256" key="3">
    <source>
        <dbReference type="ARBA" id="ARBA00012438"/>
    </source>
</evidence>
<dbReference type="InterPro" id="IPR036097">
    <property type="entry name" value="HisK_dim/P_sf"/>
</dbReference>
<keyword evidence="7 12" id="KW-0418">Kinase</keyword>
<comment type="caution">
    <text evidence="12">The sequence shown here is derived from an EMBL/GenBank/DDBJ whole genome shotgun (WGS) entry which is preliminary data.</text>
</comment>
<dbReference type="InterPro" id="IPR050980">
    <property type="entry name" value="2C_sensor_his_kinase"/>
</dbReference>
<protein>
    <recommendedName>
        <fullName evidence="3">histidine kinase</fullName>
        <ecNumber evidence="3">2.7.13.3</ecNumber>
    </recommendedName>
</protein>